<protein>
    <submittedName>
        <fullName evidence="1">Uncharacterized protein</fullName>
    </submittedName>
</protein>
<accession>A0A0F9L049</accession>
<gene>
    <name evidence="1" type="ORF">LCGC14_1573570</name>
</gene>
<sequence>MINENYLLRRLANAFTRHVGTMVIPDMMRGHIGGLGLSNGTDSEHDIDIAVGTAVDTTAKTVLILPAAMTKRIDAVWAAGTGNGGLFSGSVANNTWYHVHLIEKASGGSIDAGFDTSVTAANIPTGYSKYRRLGSVQTDGSANINGFSQMGDEFLWNILIQDLNTSAPGTSRVTLTLTVPLGIKVRALCNFSYADNVPPAMLDQHLLVTSPGQNDATPATTLMDLIMGDSGDTRTSGWAMAGIRTNTSSQIHYRVNRSNANVFVILTTHGWLDRRGQDD</sequence>
<proteinExistence type="predicted"/>
<name>A0A0F9L049_9ZZZZ</name>
<organism evidence="1">
    <name type="scientific">marine sediment metagenome</name>
    <dbReference type="NCBI Taxonomy" id="412755"/>
    <lineage>
        <taxon>unclassified sequences</taxon>
        <taxon>metagenomes</taxon>
        <taxon>ecological metagenomes</taxon>
    </lineage>
</organism>
<dbReference type="EMBL" id="LAZR01012300">
    <property type="protein sequence ID" value="KKM27553.1"/>
    <property type="molecule type" value="Genomic_DNA"/>
</dbReference>
<reference evidence="1" key="1">
    <citation type="journal article" date="2015" name="Nature">
        <title>Complex archaea that bridge the gap between prokaryotes and eukaryotes.</title>
        <authorList>
            <person name="Spang A."/>
            <person name="Saw J.H."/>
            <person name="Jorgensen S.L."/>
            <person name="Zaremba-Niedzwiedzka K."/>
            <person name="Martijn J."/>
            <person name="Lind A.E."/>
            <person name="van Eijk R."/>
            <person name="Schleper C."/>
            <person name="Guy L."/>
            <person name="Ettema T.J."/>
        </authorList>
    </citation>
    <scope>NUCLEOTIDE SEQUENCE</scope>
</reference>
<comment type="caution">
    <text evidence="1">The sequence shown here is derived from an EMBL/GenBank/DDBJ whole genome shotgun (WGS) entry which is preliminary data.</text>
</comment>
<dbReference type="AlphaFoldDB" id="A0A0F9L049"/>
<evidence type="ECO:0000313" key="1">
    <source>
        <dbReference type="EMBL" id="KKM27553.1"/>
    </source>
</evidence>